<organism evidence="12 13">
    <name type="scientific">Paralvinella palmiformis</name>
    <dbReference type="NCBI Taxonomy" id="53620"/>
    <lineage>
        <taxon>Eukaryota</taxon>
        <taxon>Metazoa</taxon>
        <taxon>Spiralia</taxon>
        <taxon>Lophotrochozoa</taxon>
        <taxon>Annelida</taxon>
        <taxon>Polychaeta</taxon>
        <taxon>Sedentaria</taxon>
        <taxon>Canalipalpata</taxon>
        <taxon>Terebellida</taxon>
        <taxon>Terebelliformia</taxon>
        <taxon>Alvinellidae</taxon>
        <taxon>Paralvinella</taxon>
    </lineage>
</organism>
<evidence type="ECO:0000256" key="5">
    <source>
        <dbReference type="ARBA" id="ARBA00023157"/>
    </source>
</evidence>
<dbReference type="InterPro" id="IPR003961">
    <property type="entry name" value="FN3_dom"/>
</dbReference>
<dbReference type="SUPFAM" id="SSF49265">
    <property type="entry name" value="Fibronectin type III"/>
    <property type="match status" value="3"/>
</dbReference>
<evidence type="ECO:0000256" key="9">
    <source>
        <dbReference type="SAM" id="Phobius"/>
    </source>
</evidence>
<keyword evidence="10" id="KW-0732">Signal</keyword>
<keyword evidence="3 9" id="KW-1133">Transmembrane helix</keyword>
<keyword evidence="2 9" id="KW-0812">Transmembrane</keyword>
<evidence type="ECO:0000256" key="1">
    <source>
        <dbReference type="ARBA" id="ARBA00004479"/>
    </source>
</evidence>
<gene>
    <name evidence="12" type="ORF">LSH36_1069g00000</name>
</gene>
<evidence type="ECO:0000256" key="6">
    <source>
        <dbReference type="ARBA" id="ARBA00023170"/>
    </source>
</evidence>
<dbReference type="GO" id="GO:0004896">
    <property type="term" value="F:cytokine receptor activity"/>
    <property type="evidence" value="ECO:0007669"/>
    <property type="project" value="TreeGrafter"/>
</dbReference>
<dbReference type="InterPro" id="IPR013783">
    <property type="entry name" value="Ig-like_fold"/>
</dbReference>
<evidence type="ECO:0000256" key="2">
    <source>
        <dbReference type="ARBA" id="ARBA00022692"/>
    </source>
</evidence>
<dbReference type="PANTHER" id="PTHR23037">
    <property type="entry name" value="CYTOKINE RECEPTOR"/>
    <property type="match status" value="1"/>
</dbReference>
<feature type="transmembrane region" description="Helical" evidence="9">
    <location>
        <begin position="653"/>
        <end position="676"/>
    </location>
</feature>
<evidence type="ECO:0000256" key="8">
    <source>
        <dbReference type="SAM" id="MobiDB-lite"/>
    </source>
</evidence>
<feature type="region of interest" description="Disordered" evidence="8">
    <location>
        <begin position="729"/>
        <end position="748"/>
    </location>
</feature>
<evidence type="ECO:0000256" key="3">
    <source>
        <dbReference type="ARBA" id="ARBA00022989"/>
    </source>
</evidence>
<evidence type="ECO:0000256" key="7">
    <source>
        <dbReference type="ARBA" id="ARBA00023180"/>
    </source>
</evidence>
<dbReference type="Gene3D" id="2.60.40.10">
    <property type="entry name" value="Immunoglobulins"/>
    <property type="match status" value="3"/>
</dbReference>
<feature type="signal peptide" evidence="10">
    <location>
        <begin position="1"/>
        <end position="25"/>
    </location>
</feature>
<reference evidence="12" key="1">
    <citation type="journal article" date="2023" name="Mol. Biol. Evol.">
        <title>Third-Generation Sequencing Reveals the Adaptive Role of the Epigenome in Three Deep-Sea Polychaetes.</title>
        <authorList>
            <person name="Perez M."/>
            <person name="Aroh O."/>
            <person name="Sun Y."/>
            <person name="Lan Y."/>
            <person name="Juniper S.K."/>
            <person name="Young C.R."/>
            <person name="Angers B."/>
            <person name="Qian P.Y."/>
        </authorList>
    </citation>
    <scope>NUCLEOTIDE SEQUENCE</scope>
    <source>
        <strain evidence="12">P08H-3</strain>
    </source>
</reference>
<feature type="chain" id="PRO_5042098281" description="Fibronectin type-III domain-containing protein" evidence="10">
    <location>
        <begin position="26"/>
        <end position="788"/>
    </location>
</feature>
<evidence type="ECO:0000313" key="13">
    <source>
        <dbReference type="Proteomes" id="UP001208570"/>
    </source>
</evidence>
<evidence type="ECO:0000313" key="12">
    <source>
        <dbReference type="EMBL" id="KAK2141609.1"/>
    </source>
</evidence>
<dbReference type="AlphaFoldDB" id="A0AAD9MSQ3"/>
<dbReference type="EMBL" id="JAODUP010001069">
    <property type="protein sequence ID" value="KAK2141609.1"/>
    <property type="molecule type" value="Genomic_DNA"/>
</dbReference>
<evidence type="ECO:0000256" key="10">
    <source>
        <dbReference type="SAM" id="SignalP"/>
    </source>
</evidence>
<keyword evidence="4 9" id="KW-0472">Membrane</keyword>
<protein>
    <recommendedName>
        <fullName evidence="11">Fibronectin type-III domain-containing protein</fullName>
    </recommendedName>
</protein>
<dbReference type="PANTHER" id="PTHR23037:SF28">
    <property type="entry name" value="ERYTHROPOIETIN RECEPTOR"/>
    <property type="match status" value="1"/>
</dbReference>
<keyword evidence="6" id="KW-0675">Receptor</keyword>
<dbReference type="GO" id="GO:0009897">
    <property type="term" value="C:external side of plasma membrane"/>
    <property type="evidence" value="ECO:0007669"/>
    <property type="project" value="TreeGrafter"/>
</dbReference>
<dbReference type="InterPro" id="IPR036116">
    <property type="entry name" value="FN3_sf"/>
</dbReference>
<keyword evidence="13" id="KW-1185">Reference proteome</keyword>
<proteinExistence type="predicted"/>
<evidence type="ECO:0000256" key="4">
    <source>
        <dbReference type="ARBA" id="ARBA00023136"/>
    </source>
</evidence>
<evidence type="ECO:0000259" key="11">
    <source>
        <dbReference type="PROSITE" id="PS50853"/>
    </source>
</evidence>
<comment type="caution">
    <text evidence="12">The sequence shown here is derived from an EMBL/GenBank/DDBJ whole genome shotgun (WGS) entry which is preliminary data.</text>
</comment>
<keyword evidence="7" id="KW-0325">Glycoprotein</keyword>
<name>A0AAD9MSQ3_9ANNE</name>
<dbReference type="SMART" id="SM00060">
    <property type="entry name" value="FN3"/>
    <property type="match status" value="2"/>
</dbReference>
<sequence length="788" mass="89298">MSSAMCAVKIFFIYFAALVTDLCQAQVNPTAQYCEQNAVLSTNKPIYRSEDTLAASCVLPSSCYRYVDDVVFQLADNTLPIADTTIGNTTFTVTSRYSVQAGDSGKHLKCVISSQKTSADALSAKETLIVAEPPSPVENITCVVFSYLSMNCSFWPKQQQTGIPTTYNVYYQRQFIEMNFPPKNFKPCPNRKGNTCVFNGKEFHRIGYYAIFVQSRNELGNANKTSVFEVEHLVKLECISTLKVEVKGQTWFKLLWKKPYPEHILENTTYEISVHSLDDPRDAVKINITSQNTYVTYNVTDRIPYISYTVMIRSFPWIYLGTRLSPGGYWSDSATMEVTTMADVPGRAPQVTAGGFLYHRITKMLDIYWQHVPLYLIHGEPEHYRIRLFHRSANDVPSCRGDNPIMWKVDSRASKLRIPRFYARLSEDNQIEVRILEYTGANTYTLYWCKSFIISCLNKDLRWMVANGREDTLIIPTDLPVRQLMVALSAEYITEAGYVISSGMKYSTHLFKKALSPIQMPIDLKSVNSKAGSITVHWKKPNKVDTVYIDHFTVDYCLKDDCSDQRLEDVQEEVTNNIGVVLKISINISANHHQIYYDIQGDLDGTEQTVSISDLVEEKVYQLRVRSDGDGKNSSYSDPIEVMVPKSGLSKTWITVIAVVGVIALISIVSILYTVIRKCRKKVVEFNTPLSVFIPNLEEQLSEQNGELKRSDNQYTDIVDDGYERIQDGQNDKRQQVQETPQLSPDVTVGEVNHATQMEEVALLDKQSNGHVRRLCEVDNAVHCSGIS</sequence>
<keyword evidence="5" id="KW-1015">Disulfide bond</keyword>
<dbReference type="PROSITE" id="PS50853">
    <property type="entry name" value="FN3"/>
    <property type="match status" value="1"/>
</dbReference>
<comment type="subcellular location">
    <subcellularLocation>
        <location evidence="1">Membrane</location>
        <topology evidence="1">Single-pass type I membrane protein</topology>
    </subcellularLocation>
</comment>
<feature type="domain" description="Fibronectin type-III" evidence="11">
    <location>
        <begin position="238"/>
        <end position="343"/>
    </location>
</feature>
<dbReference type="Proteomes" id="UP001208570">
    <property type="component" value="Unassembled WGS sequence"/>
</dbReference>
<accession>A0AAD9MSQ3</accession>